<evidence type="ECO:0000313" key="2">
    <source>
        <dbReference type="EMBL" id="MEA5455704.1"/>
    </source>
</evidence>
<proteinExistence type="predicted"/>
<evidence type="ECO:0000313" key="3">
    <source>
        <dbReference type="Proteomes" id="UP001304769"/>
    </source>
</evidence>
<comment type="caution">
    <text evidence="2">The sequence shown here is derived from an EMBL/GenBank/DDBJ whole genome shotgun (WGS) entry which is preliminary data.</text>
</comment>
<gene>
    <name evidence="2" type="ORF">SPF06_13300</name>
</gene>
<sequence length="419" mass="43417">MPKSRTRKPKNKNRATGPVERRRRRIEKLIDGLAAEYSTWAVGELGVAEDPVGEEVEAFSVGQLGVVKVFYVFLEADDRPAAGLRIDPQGVPDALDALLDTDDVDTLRYYIGTLIDWVTFLEETGRWEGTAPELEALTDLLDAEAEAVGGIVDASPGEPGGPRREPTEEEALEFAIASPLVRHALAVLNFVGDGRAVDADGELAEADFVAMAALIGSDSADAGRRLSRLWSAMVNAEIIEIEGVSVEGGADGAADAGDGGAAALAGDGGAGAGAVARRGEDAARLGTGDAFGRLEAQFLATEFVIATCEGAGEGPQGESVGGGLAAILQRAAVDDPLELAAVESLAADAPDGADPAALETVSVLLLDELRELAALGLADLRKGFADIPAAALDAVYDAFEAPDGEGHDEDDWDDEGWAD</sequence>
<dbReference type="RefSeq" id="WP_323279585.1">
    <property type="nucleotide sequence ID" value="NZ_JAYGGQ010000010.1"/>
</dbReference>
<dbReference type="EMBL" id="JAYGGQ010000010">
    <property type="protein sequence ID" value="MEA5455704.1"/>
    <property type="molecule type" value="Genomic_DNA"/>
</dbReference>
<feature type="compositionally biased region" description="Basic residues" evidence="1">
    <location>
        <begin position="1"/>
        <end position="13"/>
    </location>
</feature>
<dbReference type="Proteomes" id="UP001304769">
    <property type="component" value="Unassembled WGS sequence"/>
</dbReference>
<accession>A0ABU5T7P6</accession>
<organism evidence="2 3">
    <name type="scientific">Sinomonas terricola</name>
    <dbReference type="NCBI Taxonomy" id="3110330"/>
    <lineage>
        <taxon>Bacteria</taxon>
        <taxon>Bacillati</taxon>
        <taxon>Actinomycetota</taxon>
        <taxon>Actinomycetes</taxon>
        <taxon>Micrococcales</taxon>
        <taxon>Micrococcaceae</taxon>
        <taxon>Sinomonas</taxon>
    </lineage>
</organism>
<keyword evidence="3" id="KW-1185">Reference proteome</keyword>
<feature type="region of interest" description="Disordered" evidence="1">
    <location>
        <begin position="1"/>
        <end position="20"/>
    </location>
</feature>
<name>A0ABU5T7P6_9MICC</name>
<protein>
    <submittedName>
        <fullName evidence="2">Uncharacterized protein</fullName>
    </submittedName>
</protein>
<reference evidence="2 3" key="1">
    <citation type="submission" date="2023-12" db="EMBL/GenBank/DDBJ databases">
        <title>Sinomonas terricola sp. nov, isolated from litchi orchard soil in Guangdong, PR China.</title>
        <authorList>
            <person name="Jiaxin W."/>
            <person name="Yang Z."/>
            <person name="Honghui Z."/>
        </authorList>
    </citation>
    <scope>NUCLEOTIDE SEQUENCE [LARGE SCALE GENOMIC DNA]</scope>
    <source>
        <strain evidence="2 3">JGH33</strain>
    </source>
</reference>
<evidence type="ECO:0000256" key="1">
    <source>
        <dbReference type="SAM" id="MobiDB-lite"/>
    </source>
</evidence>